<evidence type="ECO:0000313" key="5">
    <source>
        <dbReference type="Proteomes" id="UP000673394"/>
    </source>
</evidence>
<dbReference type="InterPro" id="IPR036679">
    <property type="entry name" value="FlgN-like_sf"/>
</dbReference>
<name>A0ABS5CLN3_9BACL</name>
<dbReference type="Proteomes" id="UP000673394">
    <property type="component" value="Unassembled WGS sequence"/>
</dbReference>
<dbReference type="Pfam" id="PF05130">
    <property type="entry name" value="FlgN"/>
    <property type="match status" value="1"/>
</dbReference>
<proteinExistence type="predicted"/>
<evidence type="ECO:0000256" key="2">
    <source>
        <dbReference type="SAM" id="Coils"/>
    </source>
</evidence>
<keyword evidence="2" id="KW-0175">Coiled coil</keyword>
<dbReference type="Gene3D" id="1.20.58.300">
    <property type="entry name" value="FlgN-like"/>
    <property type="match status" value="1"/>
</dbReference>
<keyword evidence="4" id="KW-0969">Cilium</keyword>
<keyword evidence="4" id="KW-0282">Flagellum</keyword>
<keyword evidence="1" id="KW-1005">Bacterial flagellum biogenesis</keyword>
<reference evidence="4 5" key="1">
    <citation type="submission" date="2021-04" db="EMBL/GenBank/DDBJ databases">
        <title>Paenibacillus sp. DLE-14 whole genome sequence.</title>
        <authorList>
            <person name="Ham Y.J."/>
        </authorList>
    </citation>
    <scope>NUCLEOTIDE SEQUENCE [LARGE SCALE GENOMIC DNA]</scope>
    <source>
        <strain evidence="4 5">DLE-14</strain>
    </source>
</reference>
<evidence type="ECO:0000256" key="3">
    <source>
        <dbReference type="SAM" id="MobiDB-lite"/>
    </source>
</evidence>
<organism evidence="4 5">
    <name type="scientific">Paenibacillus lignilyticus</name>
    <dbReference type="NCBI Taxonomy" id="1172615"/>
    <lineage>
        <taxon>Bacteria</taxon>
        <taxon>Bacillati</taxon>
        <taxon>Bacillota</taxon>
        <taxon>Bacilli</taxon>
        <taxon>Bacillales</taxon>
        <taxon>Paenibacillaceae</taxon>
        <taxon>Paenibacillus</taxon>
    </lineage>
</organism>
<keyword evidence="5" id="KW-1185">Reference proteome</keyword>
<evidence type="ECO:0000313" key="4">
    <source>
        <dbReference type="EMBL" id="MBP3966766.1"/>
    </source>
</evidence>
<comment type="caution">
    <text evidence="4">The sequence shown here is derived from an EMBL/GenBank/DDBJ whole genome shotgun (WGS) entry which is preliminary data.</text>
</comment>
<dbReference type="EMBL" id="JAGKSP010000023">
    <property type="protein sequence ID" value="MBP3966766.1"/>
    <property type="molecule type" value="Genomic_DNA"/>
</dbReference>
<feature type="coiled-coil region" evidence="2">
    <location>
        <begin position="90"/>
        <end position="124"/>
    </location>
</feature>
<dbReference type="RefSeq" id="WP_210663972.1">
    <property type="nucleotide sequence ID" value="NZ_JAGKSP010000023.1"/>
</dbReference>
<accession>A0ABS5CLN3</accession>
<feature type="region of interest" description="Disordered" evidence="3">
    <location>
        <begin position="147"/>
        <end position="166"/>
    </location>
</feature>
<dbReference type="InterPro" id="IPR007809">
    <property type="entry name" value="FlgN-like"/>
</dbReference>
<sequence>MIVETIIATLEQQAGVYRELLALANEKTPYLVHNQVEKLNAILQKERKLLKMAEELEQQRMRFSGQYFSGIGMLRYKGGKISEMIRTVTASQDKKKLTELHEELTALLDELQKVSQLNQQLIEQSLKFIDYSIDLLVEDPNGDVTYQHPLSPGYGNPRNGLFDTRG</sequence>
<dbReference type="SUPFAM" id="SSF140566">
    <property type="entry name" value="FlgN-like"/>
    <property type="match status" value="1"/>
</dbReference>
<protein>
    <submittedName>
        <fullName evidence="4">Flagellar protein FlgN</fullName>
    </submittedName>
</protein>
<evidence type="ECO:0000256" key="1">
    <source>
        <dbReference type="ARBA" id="ARBA00022795"/>
    </source>
</evidence>
<gene>
    <name evidence="4" type="ORF">I8J30_29190</name>
</gene>
<keyword evidence="4" id="KW-0966">Cell projection</keyword>